<dbReference type="CDD" id="cd01483">
    <property type="entry name" value="E1_enzyme_family"/>
    <property type="match status" value="1"/>
</dbReference>
<dbReference type="Gene3D" id="3.40.50.720">
    <property type="entry name" value="NAD(P)-binding Rossmann-like Domain"/>
    <property type="match status" value="1"/>
</dbReference>
<comment type="caution">
    <text evidence="2">The sequence shown here is derived from an EMBL/GenBank/DDBJ whole genome shotgun (WGS) entry which is preliminary data.</text>
</comment>
<dbReference type="InterPro" id="IPR035985">
    <property type="entry name" value="Ubiquitin-activating_enz"/>
</dbReference>
<dbReference type="Proteomes" id="UP000249396">
    <property type="component" value="Unassembled WGS sequence"/>
</dbReference>
<dbReference type="AlphaFoldDB" id="A0A2W4SL53"/>
<evidence type="ECO:0000313" key="2">
    <source>
        <dbReference type="EMBL" id="PZN76050.1"/>
    </source>
</evidence>
<feature type="domain" description="THIF-type NAD/FAD binding fold" evidence="1">
    <location>
        <begin position="2"/>
        <end position="123"/>
    </location>
</feature>
<dbReference type="EMBL" id="QJPH01000368">
    <property type="protein sequence ID" value="PZN76050.1"/>
    <property type="molecule type" value="Genomic_DNA"/>
</dbReference>
<evidence type="ECO:0000259" key="1">
    <source>
        <dbReference type="Pfam" id="PF00899"/>
    </source>
</evidence>
<reference evidence="2 3" key="1">
    <citation type="journal article" date="2018" name="Aquat. Microb. Ecol.">
        <title>Gammaproteobacterial methanotrophs dominate.</title>
        <authorList>
            <person name="Rissanen A.J."/>
            <person name="Saarenheimo J."/>
            <person name="Tiirola M."/>
            <person name="Peura S."/>
            <person name="Aalto S.L."/>
            <person name="Karvinen A."/>
            <person name="Nykanen H."/>
        </authorList>
    </citation>
    <scope>NUCLEOTIDE SEQUENCE [LARGE SCALE GENOMIC DNA]</scope>
    <source>
        <strain evidence="2">AMbin10</strain>
    </source>
</reference>
<dbReference type="Pfam" id="PF00899">
    <property type="entry name" value="ThiF"/>
    <property type="match status" value="1"/>
</dbReference>
<name>A0A2W4SL53_9GAMM</name>
<dbReference type="GO" id="GO:0008641">
    <property type="term" value="F:ubiquitin-like modifier activating enzyme activity"/>
    <property type="evidence" value="ECO:0007669"/>
    <property type="project" value="InterPro"/>
</dbReference>
<accession>A0A2W4SL53</accession>
<proteinExistence type="predicted"/>
<gene>
    <name evidence="2" type="ORF">DM484_17275</name>
</gene>
<dbReference type="InterPro" id="IPR000594">
    <property type="entry name" value="ThiF_NAD_FAD-bd"/>
</dbReference>
<protein>
    <submittedName>
        <fullName evidence="2">PRTRC system ThiF family protein</fullName>
    </submittedName>
</protein>
<dbReference type="NCBIfam" id="TIGR03736">
    <property type="entry name" value="PRTRC_ThiF"/>
    <property type="match status" value="1"/>
</dbReference>
<organism evidence="2 3">
    <name type="scientific">Candidatus Methylumidiphilus alinenensis</name>
    <dbReference type="NCBI Taxonomy" id="2202197"/>
    <lineage>
        <taxon>Bacteria</taxon>
        <taxon>Pseudomonadati</taxon>
        <taxon>Pseudomonadota</taxon>
        <taxon>Gammaproteobacteria</taxon>
        <taxon>Methylococcales</taxon>
        <taxon>Candidatus Methylumidiphilus</taxon>
    </lineage>
</organism>
<sequence length="240" mass="26287">MSVVLIGCGGTGSEMLDCLARLDWVIRALGHPGLRVKVYDGDTVEAPNVGRSQFYPADVGFNKAIISVQRANLRWGLSWDGFPFHFQPTEEFIGGNSFGQVDLFVTCVDKAQFRADFAKLCRGRGFHHRGDALFLDTGNGSASGQVILGHCCTRTAYYGNKAWLPNVFDYYPGLDGMDDDDTPSCGMEEAITRQSPPINRMIADAAYALLFSMIRFGSTDSQGCYIDTQTLAMTPIRIPG</sequence>
<evidence type="ECO:0000313" key="3">
    <source>
        <dbReference type="Proteomes" id="UP000249396"/>
    </source>
</evidence>
<dbReference type="SUPFAM" id="SSF69572">
    <property type="entry name" value="Activating enzymes of the ubiquitin-like proteins"/>
    <property type="match status" value="1"/>
</dbReference>
<dbReference type="InterPro" id="IPR022500">
    <property type="entry name" value="PRTRC_ThiF"/>
</dbReference>